<comment type="cofactor">
    <cofactor evidence="1">
        <name>FAD</name>
        <dbReference type="ChEBI" id="CHEBI:57692"/>
    </cofactor>
</comment>
<evidence type="ECO:0000256" key="5">
    <source>
        <dbReference type="ARBA" id="ARBA00023002"/>
    </source>
</evidence>
<evidence type="ECO:0000256" key="3">
    <source>
        <dbReference type="ARBA" id="ARBA00022630"/>
    </source>
</evidence>
<dbReference type="SUPFAM" id="SSF56176">
    <property type="entry name" value="FAD-binding/transporter-associated domain-like"/>
    <property type="match status" value="1"/>
</dbReference>
<dbReference type="GO" id="GO:0071949">
    <property type="term" value="F:FAD binding"/>
    <property type="evidence" value="ECO:0007669"/>
    <property type="project" value="InterPro"/>
</dbReference>
<dbReference type="Gene3D" id="3.30.465.10">
    <property type="match status" value="2"/>
</dbReference>
<comment type="similarity">
    <text evidence="2">Belongs to the oxygen-dependent FAD-linked oxidoreductase family.</text>
</comment>
<dbReference type="PANTHER" id="PTHR42973">
    <property type="entry name" value="BINDING OXIDOREDUCTASE, PUTATIVE (AFU_ORTHOLOGUE AFUA_1G17690)-RELATED"/>
    <property type="match status" value="1"/>
</dbReference>
<sequence>MKLYLFALLLPVTTSAAAQCKLTTQHDSWPTEADWSALNNSISGQLIQTVPVASSCWPGNPFNSNVDCATVRSNWTSAAFHAQRPESVDFPVFTNNSCIPPDSPGYTKAQGCTLRGLPQYIVDATGAAQAAVALKWAADRNVRVIVKGTGHDLCGRDVSKYVILYYASVNDIRSSGANSLSIWTHNLRRIQFHNNWSPENCNSQEHWSVATLGAGWTWGGIIQHADKHGKVVVSGGTPTVGIGGHTGAGGHGPLSAIKGLASDQILQVTIATTQGNVYIANDYQHQDLFWAVRGGGAGVYGVITEYVIRTYTSPRTALATLQVQAAQNTPNTIGAAWNATALIASSLPDLMDQGITGTGFVATGSLVDQFIPDAPSPAVGPVSFVALNAFNTTSVAMNTTLLPVVDRIRRELGTLLTIKYTPPIEFPTFWEWFNASSKPMPVAYYGIDSSRLLSKQSIQIPVPALTQKIKDLMTPQDSTFGSVLVLTMAAGRGVADVPPIRRGAVLPAWRSSYIHAIASTAHIDEQLPPAQAMAGAGAWLNDNTELRWDAIQRGAGSYVNEANQFTPEWKSRFWGVNYDRLKQIKLKYDPSETLFVAQGVGSDHWEYDLNSGKLCRS</sequence>
<gene>
    <name evidence="8" type="ORF">NA57DRAFT_33815</name>
</gene>
<reference evidence="8" key="1">
    <citation type="journal article" date="2020" name="Stud. Mycol.">
        <title>101 Dothideomycetes genomes: a test case for predicting lifestyles and emergence of pathogens.</title>
        <authorList>
            <person name="Haridas S."/>
            <person name="Albert R."/>
            <person name="Binder M."/>
            <person name="Bloem J."/>
            <person name="Labutti K."/>
            <person name="Salamov A."/>
            <person name="Andreopoulos B."/>
            <person name="Baker S."/>
            <person name="Barry K."/>
            <person name="Bills G."/>
            <person name="Bluhm B."/>
            <person name="Cannon C."/>
            <person name="Castanera R."/>
            <person name="Culley D."/>
            <person name="Daum C."/>
            <person name="Ezra D."/>
            <person name="Gonzalez J."/>
            <person name="Henrissat B."/>
            <person name="Kuo A."/>
            <person name="Liang C."/>
            <person name="Lipzen A."/>
            <person name="Lutzoni F."/>
            <person name="Magnuson J."/>
            <person name="Mondo S."/>
            <person name="Nolan M."/>
            <person name="Ohm R."/>
            <person name="Pangilinan J."/>
            <person name="Park H.-J."/>
            <person name="Ramirez L."/>
            <person name="Alfaro M."/>
            <person name="Sun H."/>
            <person name="Tritt A."/>
            <person name="Yoshinaga Y."/>
            <person name="Zwiers L.-H."/>
            <person name="Turgeon B."/>
            <person name="Goodwin S."/>
            <person name="Spatafora J."/>
            <person name="Crous P."/>
            <person name="Grigoriev I."/>
        </authorList>
    </citation>
    <scope>NUCLEOTIDE SEQUENCE</scope>
    <source>
        <strain evidence="8">CBS 133067</strain>
    </source>
</reference>
<dbReference type="PROSITE" id="PS51387">
    <property type="entry name" value="FAD_PCMH"/>
    <property type="match status" value="1"/>
</dbReference>
<dbReference type="InterPro" id="IPR050416">
    <property type="entry name" value="FAD-linked_Oxidoreductase"/>
</dbReference>
<keyword evidence="5" id="KW-0560">Oxidoreductase</keyword>
<keyword evidence="4" id="KW-0274">FAD</keyword>
<accession>A0A9P4IPE4</accession>
<keyword evidence="6" id="KW-0732">Signal</keyword>
<evidence type="ECO:0000256" key="6">
    <source>
        <dbReference type="SAM" id="SignalP"/>
    </source>
</evidence>
<keyword evidence="3" id="KW-0285">Flavoprotein</keyword>
<dbReference type="AlphaFoldDB" id="A0A9P4IPE4"/>
<dbReference type="Proteomes" id="UP000799772">
    <property type="component" value="Unassembled WGS sequence"/>
</dbReference>
<evidence type="ECO:0000256" key="4">
    <source>
        <dbReference type="ARBA" id="ARBA00022827"/>
    </source>
</evidence>
<keyword evidence="9" id="KW-1185">Reference proteome</keyword>
<dbReference type="GO" id="GO:0016491">
    <property type="term" value="F:oxidoreductase activity"/>
    <property type="evidence" value="ECO:0007669"/>
    <property type="project" value="UniProtKB-KW"/>
</dbReference>
<dbReference type="InterPro" id="IPR036318">
    <property type="entry name" value="FAD-bd_PCMH-like_sf"/>
</dbReference>
<feature type="chain" id="PRO_5040207081" evidence="6">
    <location>
        <begin position="18"/>
        <end position="617"/>
    </location>
</feature>
<dbReference type="InterPro" id="IPR006094">
    <property type="entry name" value="Oxid_FAD_bind_N"/>
</dbReference>
<name>A0A9P4IPE4_9PEZI</name>
<organism evidence="8 9">
    <name type="scientific">Rhizodiscina lignyota</name>
    <dbReference type="NCBI Taxonomy" id="1504668"/>
    <lineage>
        <taxon>Eukaryota</taxon>
        <taxon>Fungi</taxon>
        <taxon>Dikarya</taxon>
        <taxon>Ascomycota</taxon>
        <taxon>Pezizomycotina</taxon>
        <taxon>Dothideomycetes</taxon>
        <taxon>Pleosporomycetidae</taxon>
        <taxon>Aulographales</taxon>
        <taxon>Rhizodiscinaceae</taxon>
        <taxon>Rhizodiscina</taxon>
    </lineage>
</organism>
<evidence type="ECO:0000313" key="9">
    <source>
        <dbReference type="Proteomes" id="UP000799772"/>
    </source>
</evidence>
<evidence type="ECO:0000256" key="2">
    <source>
        <dbReference type="ARBA" id="ARBA00005466"/>
    </source>
</evidence>
<dbReference type="OrthoDB" id="9983560at2759"/>
<dbReference type="Pfam" id="PF01565">
    <property type="entry name" value="FAD_binding_4"/>
    <property type="match status" value="1"/>
</dbReference>
<evidence type="ECO:0000256" key="1">
    <source>
        <dbReference type="ARBA" id="ARBA00001974"/>
    </source>
</evidence>
<evidence type="ECO:0000313" key="8">
    <source>
        <dbReference type="EMBL" id="KAF2102107.1"/>
    </source>
</evidence>
<dbReference type="InterPro" id="IPR016169">
    <property type="entry name" value="FAD-bd_PCMH_sub2"/>
</dbReference>
<feature type="domain" description="FAD-binding PCMH-type" evidence="7">
    <location>
        <begin position="114"/>
        <end position="313"/>
    </location>
</feature>
<dbReference type="Pfam" id="PF08031">
    <property type="entry name" value="BBE"/>
    <property type="match status" value="1"/>
</dbReference>
<dbReference type="EMBL" id="ML978123">
    <property type="protein sequence ID" value="KAF2102107.1"/>
    <property type="molecule type" value="Genomic_DNA"/>
</dbReference>
<protein>
    <submittedName>
        <fullName evidence="8">FAD-binding domain-containing protein</fullName>
    </submittedName>
</protein>
<dbReference type="InterPro" id="IPR016166">
    <property type="entry name" value="FAD-bd_PCMH"/>
</dbReference>
<feature type="signal peptide" evidence="6">
    <location>
        <begin position="1"/>
        <end position="17"/>
    </location>
</feature>
<dbReference type="PANTHER" id="PTHR42973:SF39">
    <property type="entry name" value="FAD-BINDING PCMH-TYPE DOMAIN-CONTAINING PROTEIN"/>
    <property type="match status" value="1"/>
</dbReference>
<comment type="caution">
    <text evidence="8">The sequence shown here is derived from an EMBL/GenBank/DDBJ whole genome shotgun (WGS) entry which is preliminary data.</text>
</comment>
<evidence type="ECO:0000259" key="7">
    <source>
        <dbReference type="PROSITE" id="PS51387"/>
    </source>
</evidence>
<proteinExistence type="inferred from homology"/>
<dbReference type="InterPro" id="IPR012951">
    <property type="entry name" value="BBE"/>
</dbReference>